<evidence type="ECO:0000256" key="10">
    <source>
        <dbReference type="ARBA" id="ARBA00022679"/>
    </source>
</evidence>
<evidence type="ECO:0000256" key="9">
    <source>
        <dbReference type="ARBA" id="ARBA00022516"/>
    </source>
</evidence>
<evidence type="ECO:0000313" key="26">
    <source>
        <dbReference type="Proteomes" id="UP000293613"/>
    </source>
</evidence>
<comment type="pathway">
    <text evidence="4">Lipid metabolism.</text>
</comment>
<comment type="similarity">
    <text evidence="5">Belongs to the CDS family.</text>
</comment>
<feature type="transmembrane region" description="Helical" evidence="24">
    <location>
        <begin position="158"/>
        <end position="179"/>
    </location>
</feature>
<evidence type="ECO:0000256" key="2">
    <source>
        <dbReference type="ARBA" id="ARBA00004651"/>
    </source>
</evidence>
<keyword evidence="12" id="KW-0548">Nucleotidyltransferase</keyword>
<feature type="transmembrane region" description="Helical" evidence="24">
    <location>
        <begin position="256"/>
        <end position="278"/>
    </location>
</feature>
<keyword evidence="11 24" id="KW-0812">Transmembrane</keyword>
<feature type="transmembrane region" description="Helical" evidence="24">
    <location>
        <begin position="77"/>
        <end position="98"/>
    </location>
</feature>
<evidence type="ECO:0000256" key="17">
    <source>
        <dbReference type="ARBA" id="ARBA00023264"/>
    </source>
</evidence>
<dbReference type="GO" id="GO:0016024">
    <property type="term" value="P:CDP-diacylglycerol biosynthetic process"/>
    <property type="evidence" value="ECO:0007669"/>
    <property type="project" value="TreeGrafter"/>
</dbReference>
<dbReference type="AlphaFoldDB" id="A0A315SB66"/>
<evidence type="ECO:0000256" key="22">
    <source>
        <dbReference type="ARBA" id="ARBA00032743"/>
    </source>
</evidence>
<evidence type="ECO:0000313" key="25">
    <source>
        <dbReference type="EMBL" id="RYM95208.1"/>
    </source>
</evidence>
<evidence type="ECO:0000256" key="13">
    <source>
        <dbReference type="ARBA" id="ARBA00022989"/>
    </source>
</evidence>
<feature type="transmembrane region" description="Helical" evidence="24">
    <location>
        <begin position="231"/>
        <end position="250"/>
    </location>
</feature>
<comment type="catalytic activity">
    <reaction evidence="1">
        <text>a 1,2-diacyl-sn-glycero-3-phosphate + CTP + H(+) = a CDP-1,2-diacyl-sn-glycerol + diphosphate</text>
        <dbReference type="Rhea" id="RHEA:16229"/>
        <dbReference type="ChEBI" id="CHEBI:15378"/>
        <dbReference type="ChEBI" id="CHEBI:33019"/>
        <dbReference type="ChEBI" id="CHEBI:37563"/>
        <dbReference type="ChEBI" id="CHEBI:58332"/>
        <dbReference type="ChEBI" id="CHEBI:58608"/>
        <dbReference type="EC" id="2.7.7.41"/>
    </reaction>
</comment>
<dbReference type="Pfam" id="PF01148">
    <property type="entry name" value="CTP_transf_1"/>
    <property type="match status" value="1"/>
</dbReference>
<evidence type="ECO:0000256" key="11">
    <source>
        <dbReference type="ARBA" id="ARBA00022692"/>
    </source>
</evidence>
<evidence type="ECO:0000256" key="23">
    <source>
        <dbReference type="ARBA" id="ARBA00033406"/>
    </source>
</evidence>
<keyword evidence="10" id="KW-0808">Transferase</keyword>
<name>A0A315SB66_BIFAN</name>
<proteinExistence type="inferred from homology"/>
<keyword evidence="13 24" id="KW-1133">Transmembrane helix</keyword>
<evidence type="ECO:0000256" key="6">
    <source>
        <dbReference type="ARBA" id="ARBA00012487"/>
    </source>
</evidence>
<feature type="transmembrane region" description="Helical" evidence="24">
    <location>
        <begin position="185"/>
        <end position="210"/>
    </location>
</feature>
<organism evidence="25 26">
    <name type="scientific">Bifidobacterium animalis subsp. lactis</name>
    <name type="common">Bifidobacterium lactis</name>
    <dbReference type="NCBI Taxonomy" id="302911"/>
    <lineage>
        <taxon>Bacteria</taxon>
        <taxon>Bacillati</taxon>
        <taxon>Actinomycetota</taxon>
        <taxon>Actinomycetes</taxon>
        <taxon>Bifidobacteriales</taxon>
        <taxon>Bifidobacteriaceae</taxon>
        <taxon>Bifidobacterium</taxon>
    </lineage>
</organism>
<evidence type="ECO:0000256" key="18">
    <source>
        <dbReference type="ARBA" id="ARBA00029893"/>
    </source>
</evidence>
<feature type="transmembrane region" description="Helical" evidence="24">
    <location>
        <begin position="104"/>
        <end position="125"/>
    </location>
</feature>
<keyword evidence="17" id="KW-1208">Phospholipid metabolism</keyword>
<dbReference type="OMA" id="FGKHPMA"/>
<keyword evidence="9" id="KW-0444">Lipid biosynthesis</keyword>
<evidence type="ECO:0000256" key="20">
    <source>
        <dbReference type="ARBA" id="ARBA00032253"/>
    </source>
</evidence>
<dbReference type="RefSeq" id="WP_004218006.1">
    <property type="nucleotide sequence ID" value="NZ_CAKMAC010000001.1"/>
</dbReference>
<evidence type="ECO:0000256" key="16">
    <source>
        <dbReference type="ARBA" id="ARBA00023209"/>
    </source>
</evidence>
<evidence type="ECO:0000256" key="5">
    <source>
        <dbReference type="ARBA" id="ARBA00010185"/>
    </source>
</evidence>
<evidence type="ECO:0000256" key="3">
    <source>
        <dbReference type="ARBA" id="ARBA00005119"/>
    </source>
</evidence>
<dbReference type="EC" id="2.7.7.41" evidence="6"/>
<comment type="subcellular location">
    <subcellularLocation>
        <location evidence="2">Cell membrane</location>
        <topology evidence="2">Multi-pass membrane protein</topology>
    </subcellularLocation>
</comment>
<keyword evidence="14" id="KW-0443">Lipid metabolism</keyword>
<comment type="pathway">
    <text evidence="3">Phospholipid metabolism; CDP-diacylglycerol biosynthesis; CDP-diacylglycerol from sn-glycerol 3-phosphate: step 3/3.</text>
</comment>
<evidence type="ECO:0000256" key="24">
    <source>
        <dbReference type="SAM" id="Phobius"/>
    </source>
</evidence>
<dbReference type="PANTHER" id="PTHR46382:SF1">
    <property type="entry name" value="PHOSPHATIDATE CYTIDYLYLTRANSFERASE"/>
    <property type="match status" value="1"/>
</dbReference>
<dbReference type="Proteomes" id="UP000293613">
    <property type="component" value="Unassembled WGS sequence"/>
</dbReference>
<evidence type="ECO:0000256" key="19">
    <source>
        <dbReference type="ARBA" id="ARBA00031825"/>
    </source>
</evidence>
<accession>A0A315SB66</accession>
<dbReference type="PANTHER" id="PTHR46382">
    <property type="entry name" value="PHOSPHATIDATE CYTIDYLYLTRANSFERASE"/>
    <property type="match status" value="1"/>
</dbReference>
<reference evidence="25 26" key="1">
    <citation type="journal article" date="2019" name="Appl. Environ. Microbiol.">
        <title>Dissecting the evolutionary development of the Bifidobacterium animalis species through comparative genomics analyses.</title>
        <authorList>
            <person name="Lugli G.A."/>
            <person name="Mancino W."/>
            <person name="Milani C."/>
            <person name="Duranti S."/>
            <person name="Mancabelli L."/>
            <person name="Napoli S."/>
            <person name="Mangifesta M."/>
            <person name="Viappiani A."/>
            <person name="Anzalone R."/>
            <person name="Longhi G."/>
            <person name="van Sinderen D."/>
            <person name="Ventura M."/>
            <person name="Turroni F."/>
        </authorList>
    </citation>
    <scope>NUCLEOTIDE SEQUENCE [LARGE SCALE GENOMIC DNA]</scope>
    <source>
        <strain evidence="25 26">2011B</strain>
    </source>
</reference>
<dbReference type="GO" id="GO:0005886">
    <property type="term" value="C:plasma membrane"/>
    <property type="evidence" value="ECO:0007669"/>
    <property type="project" value="UniProtKB-SubCell"/>
</dbReference>
<feature type="transmembrane region" description="Helical" evidence="24">
    <location>
        <begin position="299"/>
        <end position="319"/>
    </location>
</feature>
<protein>
    <recommendedName>
        <fullName evidence="7">Phosphatidate cytidylyltransferase</fullName>
        <ecNumber evidence="6">2.7.7.41</ecNumber>
    </recommendedName>
    <alternativeName>
        <fullName evidence="20">CDP-DAG synthase</fullName>
    </alternativeName>
    <alternativeName>
        <fullName evidence="22">CDP-DG synthase</fullName>
    </alternativeName>
    <alternativeName>
        <fullName evidence="18">CDP-diacylglycerol synthase</fullName>
    </alternativeName>
    <alternativeName>
        <fullName evidence="21">CDP-diglyceride pyrophosphorylase</fullName>
    </alternativeName>
    <alternativeName>
        <fullName evidence="23">CDP-diglyceride synthase</fullName>
    </alternativeName>
    <alternativeName>
        <fullName evidence="19">CTP:phosphatidate cytidylyltransferase</fullName>
    </alternativeName>
</protein>
<evidence type="ECO:0000256" key="21">
    <source>
        <dbReference type="ARBA" id="ARBA00032396"/>
    </source>
</evidence>
<dbReference type="EMBL" id="RSCO01000021">
    <property type="protein sequence ID" value="RYM95208.1"/>
    <property type="molecule type" value="Genomic_DNA"/>
</dbReference>
<keyword evidence="16" id="KW-0594">Phospholipid biosynthesis</keyword>
<evidence type="ECO:0000256" key="4">
    <source>
        <dbReference type="ARBA" id="ARBA00005189"/>
    </source>
</evidence>
<keyword evidence="15 24" id="KW-0472">Membrane</keyword>
<evidence type="ECO:0000256" key="7">
    <source>
        <dbReference type="ARBA" id="ARBA00019373"/>
    </source>
</evidence>
<comment type="caution">
    <text evidence="25">The sequence shown here is derived from an EMBL/GenBank/DDBJ whole genome shotgun (WGS) entry which is preliminary data.</text>
</comment>
<evidence type="ECO:0000256" key="12">
    <source>
        <dbReference type="ARBA" id="ARBA00022695"/>
    </source>
</evidence>
<keyword evidence="8" id="KW-1003">Cell membrane</keyword>
<feature type="transmembrane region" description="Helical" evidence="24">
    <location>
        <begin position="35"/>
        <end position="65"/>
    </location>
</feature>
<sequence>MDSQMQRDREAKADEAINAINRKAGRNMPQAVGTAIALIAIILLCLWASPILFVVLVVLFMIAGLWELRVDFATINLHIPLVTLWICSTVTLLAVYFYPRHVVAMAVCVAVSLIAVAFSATLQVWHGRRVEKELDNKALTTPDAPDRRTEQHSHLTQVAVAMFTVLYIPLLASCIVMPLTFNEHYFAHAMLIVFMPALSDTGGLFAGMLFGRHKLSPRISPKKSVEGLCGSMLFAVAGAYAVFACTYEPALWATRWWAPLLTGVIIGIVGTYGDLCASMLKRDMGIKDMGHMLKGHGGVLDRVDSILMCAPFICVLLWATGL</sequence>
<gene>
    <name evidence="25" type="ORF">PG2011B_0815</name>
</gene>
<dbReference type="GO" id="GO:0004605">
    <property type="term" value="F:phosphatidate cytidylyltransferase activity"/>
    <property type="evidence" value="ECO:0007669"/>
    <property type="project" value="UniProtKB-EC"/>
</dbReference>
<evidence type="ECO:0000256" key="1">
    <source>
        <dbReference type="ARBA" id="ARBA00001698"/>
    </source>
</evidence>
<evidence type="ECO:0000256" key="14">
    <source>
        <dbReference type="ARBA" id="ARBA00023098"/>
    </source>
</evidence>
<dbReference type="GeneID" id="29695679"/>
<evidence type="ECO:0000256" key="15">
    <source>
        <dbReference type="ARBA" id="ARBA00023136"/>
    </source>
</evidence>
<evidence type="ECO:0000256" key="8">
    <source>
        <dbReference type="ARBA" id="ARBA00022475"/>
    </source>
</evidence>